<sequence length="158" mass="18215">MSTRPWVCMGDFNDILDNHEKKGGRRQPNALIQGFRNAVMAAGLCDFPMSGYKFTWETGRGSDRWVEEKLDRVLTSPSFNSLFSHARAASLEASSSDHLPILLEIRLFIPTQLARRFKFENSWRREPQCRELISNVWNSSASVDVFNKLLRCGELLYR</sequence>
<evidence type="ECO:0000313" key="2">
    <source>
        <dbReference type="EMBL" id="OAY52624.1"/>
    </source>
</evidence>
<dbReference type="Pfam" id="PF03372">
    <property type="entry name" value="Exo_endo_phos"/>
    <property type="match status" value="1"/>
</dbReference>
<dbReference type="GO" id="GO:0003824">
    <property type="term" value="F:catalytic activity"/>
    <property type="evidence" value="ECO:0007669"/>
    <property type="project" value="InterPro"/>
</dbReference>
<dbReference type="AlphaFoldDB" id="A0A2C9W167"/>
<gene>
    <name evidence="2" type="ORF">MANES_04G098200</name>
</gene>
<dbReference type="InterPro" id="IPR036691">
    <property type="entry name" value="Endo/exonu/phosph_ase_sf"/>
</dbReference>
<dbReference type="InterPro" id="IPR005135">
    <property type="entry name" value="Endo/exonuclease/phosphatase"/>
</dbReference>
<reference evidence="2" key="1">
    <citation type="submission" date="2016-02" db="EMBL/GenBank/DDBJ databases">
        <title>WGS assembly of Manihot esculenta.</title>
        <authorList>
            <person name="Bredeson J.V."/>
            <person name="Prochnik S.E."/>
            <person name="Lyons J.B."/>
            <person name="Schmutz J."/>
            <person name="Grimwood J."/>
            <person name="Vrebalov J."/>
            <person name="Bart R.S."/>
            <person name="Amuge T."/>
            <person name="Ferguson M.E."/>
            <person name="Green R."/>
            <person name="Putnam N."/>
            <person name="Stites J."/>
            <person name="Rounsley S."/>
            <person name="Rokhsar D.S."/>
        </authorList>
    </citation>
    <scope>NUCLEOTIDE SEQUENCE [LARGE SCALE GENOMIC DNA]</scope>
    <source>
        <tissue evidence="2">Leaf</tissue>
    </source>
</reference>
<organism evidence="2">
    <name type="scientific">Manihot esculenta</name>
    <name type="common">Cassava</name>
    <name type="synonym">Jatropha manihot</name>
    <dbReference type="NCBI Taxonomy" id="3983"/>
    <lineage>
        <taxon>Eukaryota</taxon>
        <taxon>Viridiplantae</taxon>
        <taxon>Streptophyta</taxon>
        <taxon>Embryophyta</taxon>
        <taxon>Tracheophyta</taxon>
        <taxon>Spermatophyta</taxon>
        <taxon>Magnoliopsida</taxon>
        <taxon>eudicotyledons</taxon>
        <taxon>Gunneridae</taxon>
        <taxon>Pentapetalae</taxon>
        <taxon>rosids</taxon>
        <taxon>fabids</taxon>
        <taxon>Malpighiales</taxon>
        <taxon>Euphorbiaceae</taxon>
        <taxon>Crotonoideae</taxon>
        <taxon>Manihoteae</taxon>
        <taxon>Manihot</taxon>
    </lineage>
</organism>
<name>A0A2C9W167_MANES</name>
<dbReference type="Gene3D" id="3.60.10.10">
    <property type="entry name" value="Endonuclease/exonuclease/phosphatase"/>
    <property type="match status" value="1"/>
</dbReference>
<evidence type="ECO:0000259" key="1">
    <source>
        <dbReference type="Pfam" id="PF03372"/>
    </source>
</evidence>
<proteinExistence type="predicted"/>
<dbReference type="STRING" id="3983.A0A2C9W167"/>
<dbReference type="PANTHER" id="PTHR33710">
    <property type="entry name" value="BNAC02G09200D PROTEIN"/>
    <property type="match status" value="1"/>
</dbReference>
<dbReference type="EMBL" id="CM004390">
    <property type="protein sequence ID" value="OAY52624.1"/>
    <property type="molecule type" value="Genomic_DNA"/>
</dbReference>
<dbReference type="SUPFAM" id="SSF56219">
    <property type="entry name" value="DNase I-like"/>
    <property type="match status" value="1"/>
</dbReference>
<feature type="domain" description="Endonuclease/exonuclease/phosphatase" evidence="1">
    <location>
        <begin position="3"/>
        <end position="98"/>
    </location>
</feature>
<accession>A0A2C9W167</accession>
<protein>
    <recommendedName>
        <fullName evidence="1">Endonuclease/exonuclease/phosphatase domain-containing protein</fullName>
    </recommendedName>
</protein>
<dbReference type="PANTHER" id="PTHR33710:SF79">
    <property type="entry name" value="OS06G0205337 PROTEIN"/>
    <property type="match status" value="1"/>
</dbReference>